<keyword evidence="1" id="KW-0732">Signal</keyword>
<feature type="chain" id="PRO_5017340829" description="Adhesin domain-containing protein" evidence="1">
    <location>
        <begin position="28"/>
        <end position="365"/>
    </location>
</feature>
<dbReference type="AlphaFoldDB" id="A0A3A1NMB2"/>
<gene>
    <name evidence="2" type="ORF">D2V05_04480</name>
</gene>
<proteinExistence type="predicted"/>
<accession>A0A3A1NMB2</accession>
<evidence type="ECO:0000313" key="2">
    <source>
        <dbReference type="EMBL" id="RIV45844.1"/>
    </source>
</evidence>
<organism evidence="2 3">
    <name type="scientific">Flagellimonas pelagia</name>
    <dbReference type="NCBI Taxonomy" id="2306998"/>
    <lineage>
        <taxon>Bacteria</taxon>
        <taxon>Pseudomonadati</taxon>
        <taxon>Bacteroidota</taxon>
        <taxon>Flavobacteriia</taxon>
        <taxon>Flavobacteriales</taxon>
        <taxon>Flavobacteriaceae</taxon>
        <taxon>Flagellimonas</taxon>
    </lineage>
</organism>
<feature type="signal peptide" evidence="1">
    <location>
        <begin position="1"/>
        <end position="27"/>
    </location>
</feature>
<evidence type="ECO:0008006" key="4">
    <source>
        <dbReference type="Google" id="ProtNLM"/>
    </source>
</evidence>
<evidence type="ECO:0000256" key="1">
    <source>
        <dbReference type="SAM" id="SignalP"/>
    </source>
</evidence>
<sequence>MKMIMDTRYRKVLWMALLLISVHSARSQEKVYKTIEKSFPFTNSGEFQLENKYGNITLKGWDQNKVLVNISVTVNHRKKENAEDLLERINPKIKTSNGYISIVSEIANKNTGWFADILNKANPIDFDRSHVQIDYEVYLPAKAGLKITNRFGDVVIENCMGTLNTLIEHGDLWIGENLNKADIVLRYGKVRAKDLNYADIDLKIGELNMENSKNLRLRSDGTEIHANLVNSLEVYSNKDHIAINEAGSLFGNLEFTTFKLERLTGDVDMNMKIADFQVYAITNPSAAIAIQQESADITLTVTHFSHRFTATLEQGVVRLPKSFENVSSEMLDKGRRLRKIDATYGKERKGSISIQGEKGIVTINN</sequence>
<dbReference type="Proteomes" id="UP000266691">
    <property type="component" value="Unassembled WGS sequence"/>
</dbReference>
<evidence type="ECO:0000313" key="3">
    <source>
        <dbReference type="Proteomes" id="UP000266691"/>
    </source>
</evidence>
<name>A0A3A1NMB2_9FLAO</name>
<protein>
    <recommendedName>
        <fullName evidence="4">Adhesin domain-containing protein</fullName>
    </recommendedName>
</protein>
<comment type="caution">
    <text evidence="2">The sequence shown here is derived from an EMBL/GenBank/DDBJ whole genome shotgun (WGS) entry which is preliminary data.</text>
</comment>
<dbReference type="EMBL" id="QXFI01000013">
    <property type="protein sequence ID" value="RIV45844.1"/>
    <property type="molecule type" value="Genomic_DNA"/>
</dbReference>
<reference evidence="2 3" key="1">
    <citation type="submission" date="2018-08" db="EMBL/GenBank/DDBJ databases">
        <title>Proposal of Muricauda 72 sp.nov. and Muricauda NH166 sp.nov., isolated from seawater.</title>
        <authorList>
            <person name="Cheng H."/>
            <person name="Wu Y.-H."/>
            <person name="Guo L.-L."/>
            <person name="Xu X.-W."/>
        </authorList>
    </citation>
    <scope>NUCLEOTIDE SEQUENCE [LARGE SCALE GENOMIC DNA]</scope>
    <source>
        <strain evidence="2 3">72</strain>
    </source>
</reference>